<comment type="subcellular location">
    <subcellularLocation>
        <location evidence="1">Membrane</location>
        <topology evidence="1">Multi-pass membrane protein</topology>
    </subcellularLocation>
</comment>
<dbReference type="Gene3D" id="3.60.21.10">
    <property type="match status" value="1"/>
</dbReference>
<sequence>MHSRKAENASLGSKHQDVEEKNKHFKFKKRSLPSKLDIYWRYLFMILVLWLLLIQYYERTVVKRAMKKCEWDKWEDWSKSSSTSSAHRVGLFADPQIMDAYSYPSRPALVNWFTSQILDNYHARNWKFFHYYLKPDTVFFLGDLFDGGRNWETHEWMAEYERFNSIFPKKPGHLTVTSLPGNHDIGFGNTIIESSLKRFTAFFGDPNSQWTVGNHTFVLLDTISLSDRQNVNISSVPREFMQNFAASSPKYPRILLTHVPLYRDPNQQQCGDRRESKEPFPLMVGLQYQTVIDSDLSQEVLSTIQPKMVFSGDDHDFCHIKHSYTVNHTPKVAEEITVKSCAMNMGISKPAIQLISLYNPENDGKSPTFKTTICYLPNPFKPLICYGISLALSAAFIFWMTIFPMSFNDVIVRRIPVKDLDTSSLLPIATKGRNFLNLESLRIKASRWKVSQERSVPNFVINMGVLLSSLFFMFAMFYKGK</sequence>
<reference evidence="7 8" key="2">
    <citation type="submission" date="2019-11" db="EMBL/GenBank/DDBJ databases">
        <authorList>
            <person name="Lu H."/>
        </authorList>
    </citation>
    <scope>NUCLEOTIDE SEQUENCE [LARGE SCALE GENOMIC DNA]</scope>
    <source>
        <strain evidence="7 8">FIM1</strain>
    </source>
</reference>
<keyword evidence="7" id="KW-0131">Cell cycle</keyword>
<dbReference type="InterPro" id="IPR033308">
    <property type="entry name" value="PGAP5/Cdc1/Ted1"/>
</dbReference>
<protein>
    <submittedName>
        <fullName evidence="7">Cell division control protein 1</fullName>
    </submittedName>
</protein>
<dbReference type="SUPFAM" id="SSF56300">
    <property type="entry name" value="Metallo-dependent phosphatases"/>
    <property type="match status" value="1"/>
</dbReference>
<dbReference type="InterPro" id="IPR004843">
    <property type="entry name" value="Calcineurin-like_PHP"/>
</dbReference>
<dbReference type="Pfam" id="PF00149">
    <property type="entry name" value="Metallophos"/>
    <property type="match status" value="1"/>
</dbReference>
<dbReference type="InterPro" id="IPR029052">
    <property type="entry name" value="Metallo-depent_PP-like"/>
</dbReference>
<feature type="transmembrane region" description="Helical" evidence="5">
    <location>
        <begin position="459"/>
        <end position="478"/>
    </location>
</feature>
<feature type="domain" description="Calcineurin-like phosphoesterase" evidence="6">
    <location>
        <begin position="121"/>
        <end position="315"/>
    </location>
</feature>
<keyword evidence="8" id="KW-1185">Reference proteome</keyword>
<keyword evidence="3 5" id="KW-1133">Transmembrane helix</keyword>
<keyword evidence="7" id="KW-0132">Cell division</keyword>
<evidence type="ECO:0000313" key="8">
    <source>
        <dbReference type="Proteomes" id="UP000422736"/>
    </source>
</evidence>
<dbReference type="Proteomes" id="UP000422736">
    <property type="component" value="Chromosome 5"/>
</dbReference>
<evidence type="ECO:0000256" key="2">
    <source>
        <dbReference type="ARBA" id="ARBA00022692"/>
    </source>
</evidence>
<dbReference type="PANTHER" id="PTHR13315">
    <property type="entry name" value="METALLO PHOSPHOESTERASE RELATED"/>
    <property type="match status" value="1"/>
</dbReference>
<name>A0ABX6EYR5_KLUMA</name>
<keyword evidence="4 5" id="KW-0472">Membrane</keyword>
<evidence type="ECO:0000256" key="4">
    <source>
        <dbReference type="ARBA" id="ARBA00023136"/>
    </source>
</evidence>
<organism evidence="7 8">
    <name type="scientific">Kluyveromyces marxianus</name>
    <name type="common">Yeast</name>
    <name type="synonym">Candida kefyr</name>
    <dbReference type="NCBI Taxonomy" id="4911"/>
    <lineage>
        <taxon>Eukaryota</taxon>
        <taxon>Fungi</taxon>
        <taxon>Dikarya</taxon>
        <taxon>Ascomycota</taxon>
        <taxon>Saccharomycotina</taxon>
        <taxon>Saccharomycetes</taxon>
        <taxon>Saccharomycetales</taxon>
        <taxon>Saccharomycetaceae</taxon>
        <taxon>Kluyveromyces</taxon>
    </lineage>
</organism>
<dbReference type="PANTHER" id="PTHR13315:SF4">
    <property type="entry name" value="METALLOPHOSPHOESTERASE, ISOFORM E"/>
    <property type="match status" value="1"/>
</dbReference>
<dbReference type="GO" id="GO:0051301">
    <property type="term" value="P:cell division"/>
    <property type="evidence" value="ECO:0007669"/>
    <property type="project" value="UniProtKB-KW"/>
</dbReference>
<evidence type="ECO:0000256" key="1">
    <source>
        <dbReference type="ARBA" id="ARBA00004141"/>
    </source>
</evidence>
<evidence type="ECO:0000256" key="5">
    <source>
        <dbReference type="SAM" id="Phobius"/>
    </source>
</evidence>
<gene>
    <name evidence="7" type="primary">CDC1</name>
    <name evidence="7" type="ORF">FIM1_3644</name>
</gene>
<feature type="transmembrane region" description="Helical" evidence="5">
    <location>
        <begin position="38"/>
        <end position="57"/>
    </location>
</feature>
<proteinExistence type="predicted"/>
<evidence type="ECO:0000259" key="6">
    <source>
        <dbReference type="Pfam" id="PF00149"/>
    </source>
</evidence>
<feature type="transmembrane region" description="Helical" evidence="5">
    <location>
        <begin position="383"/>
        <end position="402"/>
    </location>
</feature>
<dbReference type="EMBL" id="CP015058">
    <property type="protein sequence ID" value="QGN16917.1"/>
    <property type="molecule type" value="Genomic_DNA"/>
</dbReference>
<reference evidence="7 8" key="1">
    <citation type="submission" date="2016-03" db="EMBL/GenBank/DDBJ databases">
        <title>How can Kluyveromyces marxianus grow so fast - potential evolutionary course in Saccharomyces Complex revealed by comparative genomics.</title>
        <authorList>
            <person name="Mo W."/>
            <person name="Lu W."/>
            <person name="Yang X."/>
            <person name="Qi J."/>
            <person name="Lv H."/>
        </authorList>
    </citation>
    <scope>NUCLEOTIDE SEQUENCE [LARGE SCALE GENOMIC DNA]</scope>
    <source>
        <strain evidence="7 8">FIM1</strain>
    </source>
</reference>
<keyword evidence="2 5" id="KW-0812">Transmembrane</keyword>
<evidence type="ECO:0000256" key="3">
    <source>
        <dbReference type="ARBA" id="ARBA00022989"/>
    </source>
</evidence>
<evidence type="ECO:0000313" key="7">
    <source>
        <dbReference type="EMBL" id="QGN16917.1"/>
    </source>
</evidence>
<accession>A0ABX6EYR5</accession>